<feature type="binding site" evidence="12">
    <location>
        <position position="174"/>
    </location>
    <ligand>
        <name>GTP</name>
        <dbReference type="ChEBI" id="CHEBI:37565"/>
    </ligand>
</feature>
<evidence type="ECO:0000256" key="5">
    <source>
        <dbReference type="ARBA" id="ARBA00022741"/>
    </source>
</evidence>
<dbReference type="InterPro" id="IPR016478">
    <property type="entry name" value="GTPase_MTG1"/>
</dbReference>
<dbReference type="PANTHER" id="PTHR45782">
    <property type="entry name" value="MITOCHONDRIAL RIBOSOME-ASSOCIATED GTPASE 1"/>
    <property type="match status" value="1"/>
</dbReference>
<evidence type="ECO:0000256" key="12">
    <source>
        <dbReference type="PIRSR" id="PIRSR006230-1"/>
    </source>
</evidence>
<dbReference type="SUPFAM" id="SSF52540">
    <property type="entry name" value="P-loop containing nucleoside triphosphate hydrolases"/>
    <property type="match status" value="1"/>
</dbReference>
<evidence type="ECO:0000256" key="7">
    <source>
        <dbReference type="ARBA" id="ARBA00022884"/>
    </source>
</evidence>
<organism evidence="14 15">
    <name type="scientific">Lysinibacillus halotolerans</name>
    <dbReference type="NCBI Taxonomy" id="1368476"/>
    <lineage>
        <taxon>Bacteria</taxon>
        <taxon>Bacillati</taxon>
        <taxon>Bacillota</taxon>
        <taxon>Bacilli</taxon>
        <taxon>Bacillales</taxon>
        <taxon>Bacillaceae</taxon>
        <taxon>Lysinibacillus</taxon>
    </lineage>
</organism>
<evidence type="ECO:0000256" key="4">
    <source>
        <dbReference type="ARBA" id="ARBA00022517"/>
    </source>
</evidence>
<evidence type="ECO:0000256" key="6">
    <source>
        <dbReference type="ARBA" id="ARBA00022801"/>
    </source>
</evidence>
<evidence type="ECO:0000256" key="3">
    <source>
        <dbReference type="ARBA" id="ARBA00022490"/>
    </source>
</evidence>
<gene>
    <name evidence="14" type="primary">ylqF</name>
    <name evidence="14" type="ORF">EC501_00530</name>
</gene>
<comment type="similarity">
    <text evidence="11">Belongs to the TRAFAC class YlqF/YawG GTPase family. MTG1 subfamily.</text>
</comment>
<feature type="binding site" evidence="12">
    <location>
        <begin position="58"/>
        <end position="61"/>
    </location>
    <ligand>
        <name>GTP</name>
        <dbReference type="ChEBI" id="CHEBI:37565"/>
    </ligand>
</feature>
<name>A0A3M8HH53_9BACI</name>
<evidence type="ECO:0000313" key="15">
    <source>
        <dbReference type="Proteomes" id="UP000279909"/>
    </source>
</evidence>
<proteinExistence type="inferred from homology"/>
<dbReference type="GO" id="GO:0005737">
    <property type="term" value="C:cytoplasm"/>
    <property type="evidence" value="ECO:0007669"/>
    <property type="project" value="UniProtKB-SubCell"/>
</dbReference>
<dbReference type="InterPro" id="IPR023179">
    <property type="entry name" value="GTP-bd_ortho_bundle_sf"/>
</dbReference>
<dbReference type="PROSITE" id="PS51721">
    <property type="entry name" value="G_CP"/>
    <property type="match status" value="1"/>
</dbReference>
<dbReference type="Proteomes" id="UP000279909">
    <property type="component" value="Unassembled WGS sequence"/>
</dbReference>
<protein>
    <recommendedName>
        <fullName evidence="2 11">Ribosome biogenesis GTPase A</fullName>
    </recommendedName>
</protein>
<evidence type="ECO:0000256" key="10">
    <source>
        <dbReference type="ARBA" id="ARBA00025856"/>
    </source>
</evidence>
<dbReference type="InterPro" id="IPR027417">
    <property type="entry name" value="P-loop_NTPase"/>
</dbReference>
<dbReference type="GO" id="GO:0042254">
    <property type="term" value="P:ribosome biogenesis"/>
    <property type="evidence" value="ECO:0007669"/>
    <property type="project" value="UniProtKB-KW"/>
</dbReference>
<evidence type="ECO:0000259" key="13">
    <source>
        <dbReference type="PROSITE" id="PS51721"/>
    </source>
</evidence>
<dbReference type="CDD" id="cd01856">
    <property type="entry name" value="YlqF"/>
    <property type="match status" value="1"/>
</dbReference>
<feature type="binding site" evidence="12">
    <location>
        <begin position="86"/>
        <end position="87"/>
    </location>
    <ligand>
        <name>GTP</name>
        <dbReference type="ChEBI" id="CHEBI:37565"/>
    </ligand>
</feature>
<comment type="caution">
    <text evidence="14">The sequence shown here is derived from an EMBL/GenBank/DDBJ whole genome shotgun (WGS) entry which is preliminary data.</text>
</comment>
<dbReference type="NCBIfam" id="TIGR03596">
    <property type="entry name" value="GTPase_YlqF"/>
    <property type="match status" value="1"/>
</dbReference>
<dbReference type="OrthoDB" id="9779790at2"/>
<dbReference type="InterPro" id="IPR019991">
    <property type="entry name" value="GTP-bd_ribosome_bgen"/>
</dbReference>
<comment type="subcellular location">
    <subcellularLocation>
        <location evidence="1 11">Cytoplasm</location>
    </subcellularLocation>
</comment>
<dbReference type="GO" id="GO:0003924">
    <property type="term" value="F:GTPase activity"/>
    <property type="evidence" value="ECO:0007669"/>
    <property type="project" value="TreeGrafter"/>
</dbReference>
<comment type="subunit">
    <text evidence="10">Interacts with ctc. Interacts with the immature 50S ribosome subunit. 2 molecules of rbgA bind to one 50S subunit.</text>
</comment>
<sequence length="292" mass="33151">MTIQWFPGHMAKARREVQEKLKLVDIIFELIDARLPLSSRNPMIDEVINQKPRLLILNKADMADETETHKWVQYFANKGHMAVAINSLDGKGLQKVTKAAQEILADKWARMKAKGMKPRAIRAMIVGIPNVGKSTLINRLAKKNIAKTGNTPGVTKSQQWIKVGKELELLDTPGILWPKFEDQEVGLKLALTGAIKDTIINMEDLAVYGLRFLSIHYPKRMEERYGITFVHENLVETFDHIGKRRNVFGPGGEIDYDQVAEIIVRDIRNQHFGKLSFDIVDEQLEKEAVAES</sequence>
<dbReference type="GO" id="GO:0003723">
    <property type="term" value="F:RNA binding"/>
    <property type="evidence" value="ECO:0007669"/>
    <property type="project" value="UniProtKB-KW"/>
</dbReference>
<dbReference type="InterPro" id="IPR006073">
    <property type="entry name" value="GTP-bd"/>
</dbReference>
<comment type="function">
    <text evidence="11">Required for a late step of 50S ribosomal subunit assembly. Has GTPase activity.</text>
</comment>
<keyword evidence="6" id="KW-0378">Hydrolase</keyword>
<evidence type="ECO:0000256" key="8">
    <source>
        <dbReference type="ARBA" id="ARBA00023134"/>
    </source>
</evidence>
<dbReference type="GO" id="GO:0005525">
    <property type="term" value="F:GTP binding"/>
    <property type="evidence" value="ECO:0007669"/>
    <property type="project" value="UniProtKB-KW"/>
</dbReference>
<keyword evidence="7" id="KW-0694">RNA-binding</keyword>
<dbReference type="Pfam" id="PF01926">
    <property type="entry name" value="MMR_HSR1"/>
    <property type="match status" value="1"/>
</dbReference>
<keyword evidence="5 11" id="KW-0547">Nucleotide-binding</keyword>
<dbReference type="InterPro" id="IPR030378">
    <property type="entry name" value="G_CP_dom"/>
</dbReference>
<keyword evidence="3 11" id="KW-0963">Cytoplasm</keyword>
<evidence type="ECO:0000313" key="14">
    <source>
        <dbReference type="EMBL" id="RND01689.1"/>
    </source>
</evidence>
<dbReference type="RefSeq" id="WP_122970337.1">
    <property type="nucleotide sequence ID" value="NZ_RHLQ01000001.1"/>
</dbReference>
<dbReference type="PANTHER" id="PTHR45782:SF4">
    <property type="entry name" value="MITOCHONDRIAL RIBOSOME-ASSOCIATED GTPASE 1"/>
    <property type="match status" value="1"/>
</dbReference>
<dbReference type="GO" id="GO:0006412">
    <property type="term" value="P:translation"/>
    <property type="evidence" value="ECO:0007669"/>
    <property type="project" value="TreeGrafter"/>
</dbReference>
<dbReference type="AlphaFoldDB" id="A0A3M8HH53"/>
<evidence type="ECO:0000256" key="11">
    <source>
        <dbReference type="PIRNR" id="PIRNR006230"/>
    </source>
</evidence>
<comment type="function">
    <text evidence="9">Essential protein that is required for a late step of 50S ribosomal subunit assembly. Has GTPase activity that is stimulated by interaction with the immature 50S ribosome subunit. Binds to the 23S rRNA. Required for the association of ribosomal proteins rplP and rpmA with the large subunit.</text>
</comment>
<dbReference type="Gene3D" id="1.10.1580.10">
    <property type="match status" value="1"/>
</dbReference>
<keyword evidence="15" id="KW-1185">Reference proteome</keyword>
<keyword evidence="8 11" id="KW-0342">GTP-binding</keyword>
<dbReference type="PRINTS" id="PR00326">
    <property type="entry name" value="GTP1OBG"/>
</dbReference>
<dbReference type="PIRSF" id="PIRSF006230">
    <property type="entry name" value="MG442"/>
    <property type="match status" value="1"/>
</dbReference>
<dbReference type="FunFam" id="1.10.1580.10:FF:000003">
    <property type="entry name" value="Ribosome biogenesis GTPase A"/>
    <property type="match status" value="1"/>
</dbReference>
<feature type="domain" description="CP-type G" evidence="13">
    <location>
        <begin position="14"/>
        <end position="178"/>
    </location>
</feature>
<feature type="binding site" evidence="12">
    <location>
        <begin position="130"/>
        <end position="135"/>
    </location>
    <ligand>
        <name>GTP</name>
        <dbReference type="ChEBI" id="CHEBI:37565"/>
    </ligand>
</feature>
<evidence type="ECO:0000256" key="2">
    <source>
        <dbReference type="ARBA" id="ARBA00014898"/>
    </source>
</evidence>
<evidence type="ECO:0000256" key="9">
    <source>
        <dbReference type="ARBA" id="ARBA00025021"/>
    </source>
</evidence>
<dbReference type="EMBL" id="RHLQ01000001">
    <property type="protein sequence ID" value="RND01689.1"/>
    <property type="molecule type" value="Genomic_DNA"/>
</dbReference>
<accession>A0A3M8HH53</accession>
<dbReference type="FunFam" id="3.40.50.300:FF:000590">
    <property type="entry name" value="Ribosome biogenesis GTPase A"/>
    <property type="match status" value="1"/>
</dbReference>
<reference evidence="14 15" key="1">
    <citation type="journal article" date="2014" name="Int. J. Syst. Evol. Microbiol.">
        <title>Lysinibacillus halotolerans sp. nov., isolated from saline-alkaline soil.</title>
        <authorList>
            <person name="Kong D."/>
            <person name="Wang Y."/>
            <person name="Zhao B."/>
            <person name="Li Y."/>
            <person name="Song J."/>
            <person name="Zhai Y."/>
            <person name="Zhang C."/>
            <person name="Wang H."/>
            <person name="Chen X."/>
            <person name="Zhao B."/>
            <person name="Ruan Z."/>
        </authorList>
    </citation>
    <scope>NUCLEOTIDE SEQUENCE [LARGE SCALE GENOMIC DNA]</scope>
    <source>
        <strain evidence="14 15">MCCC 1A12703</strain>
    </source>
</reference>
<evidence type="ECO:0000256" key="1">
    <source>
        <dbReference type="ARBA" id="ARBA00004496"/>
    </source>
</evidence>
<dbReference type="Gene3D" id="3.40.50.300">
    <property type="entry name" value="P-loop containing nucleotide triphosphate hydrolases"/>
    <property type="match status" value="1"/>
</dbReference>
<keyword evidence="4" id="KW-0690">Ribosome biogenesis</keyword>